<feature type="domain" description="Menorin-like" evidence="1">
    <location>
        <begin position="24"/>
        <end position="237"/>
    </location>
</feature>
<organism evidence="2">
    <name type="scientific">Caldilineaceae bacterium SB0675_bin_29</name>
    <dbReference type="NCBI Taxonomy" id="2605266"/>
    <lineage>
        <taxon>Bacteria</taxon>
        <taxon>Bacillati</taxon>
        <taxon>Chloroflexota</taxon>
        <taxon>Caldilineae</taxon>
        <taxon>Caldilineales</taxon>
        <taxon>Caldilineaceae</taxon>
    </lineage>
</organism>
<comment type="caution">
    <text evidence="2">The sequence shown here is derived from an EMBL/GenBank/DDBJ whole genome shotgun (WGS) entry which is preliminary data.</text>
</comment>
<evidence type="ECO:0000313" key="2">
    <source>
        <dbReference type="EMBL" id="MYH62355.1"/>
    </source>
</evidence>
<dbReference type="Pfam" id="PF10223">
    <property type="entry name" value="Menorin_N"/>
    <property type="match status" value="1"/>
</dbReference>
<proteinExistence type="predicted"/>
<name>A0A6B1G5A2_9CHLR</name>
<gene>
    <name evidence="2" type="ORF">F4148_11555</name>
</gene>
<sequence>MANALAARWLPILEPLGVRRPGDVGWIHGANRSQALLDALSDSKVQFIEGDILLVGGEIIMAHPPVAESDLSFERWLDLTVAAGKGAKLDFKSPEAVVPCLAYAERRAAGKIPLCANADIMAGPGGDEALFRPDEFVSQCKSLLPGAFLSLGWTVEEGDPGYTGAMIDAMLEFLADVDAEVTLCFFAGYLPDAWPRVEEILEATDYTLTIWGRIRDIALKTWIRDNTPAERCFYDIQWSDGTQIHLAQS</sequence>
<accession>A0A6B1G5A2</accession>
<dbReference type="PANTHER" id="PTHR21184">
    <property type="entry name" value="MENORIN (DENDRITIC BRANCHING PROTEIN)"/>
    <property type="match status" value="1"/>
</dbReference>
<dbReference type="GO" id="GO:0005615">
    <property type="term" value="C:extracellular space"/>
    <property type="evidence" value="ECO:0007669"/>
    <property type="project" value="TreeGrafter"/>
</dbReference>
<dbReference type="AlphaFoldDB" id="A0A6B1G5A2"/>
<dbReference type="InterPro" id="IPR019356">
    <property type="entry name" value="Menorin_dom"/>
</dbReference>
<evidence type="ECO:0000259" key="1">
    <source>
        <dbReference type="Pfam" id="PF10223"/>
    </source>
</evidence>
<dbReference type="EMBL" id="VYDA01000422">
    <property type="protein sequence ID" value="MYH62355.1"/>
    <property type="molecule type" value="Genomic_DNA"/>
</dbReference>
<protein>
    <submittedName>
        <fullName evidence="2">DUF2181 domain-containing protein</fullName>
    </submittedName>
</protein>
<reference evidence="2" key="1">
    <citation type="submission" date="2019-09" db="EMBL/GenBank/DDBJ databases">
        <title>Characterisation of the sponge microbiome using genome-centric metagenomics.</title>
        <authorList>
            <person name="Engelberts J.P."/>
            <person name="Robbins S.J."/>
            <person name="De Goeij J.M."/>
            <person name="Aranda M."/>
            <person name="Bell S.C."/>
            <person name="Webster N.S."/>
        </authorList>
    </citation>
    <scope>NUCLEOTIDE SEQUENCE</scope>
    <source>
        <strain evidence="2">SB0675_bin_29</strain>
    </source>
</reference>
<dbReference type="PANTHER" id="PTHR21184:SF6">
    <property type="entry name" value="CONSERVED PLASMA MEMBRANE PROTEIN"/>
    <property type="match status" value="1"/>
</dbReference>